<accession>A0ACC2X8Z9</accession>
<dbReference type="EMBL" id="JASBWV010000023">
    <property type="protein sequence ID" value="KAJ9119850.1"/>
    <property type="molecule type" value="Genomic_DNA"/>
</dbReference>
<protein>
    <submittedName>
        <fullName evidence="1">Uncharacterized protein</fullName>
    </submittedName>
</protein>
<comment type="caution">
    <text evidence="1">The sequence shown here is derived from an EMBL/GenBank/DDBJ whole genome shotgun (WGS) entry which is preliminary data.</text>
</comment>
<evidence type="ECO:0000313" key="1">
    <source>
        <dbReference type="EMBL" id="KAJ9119850.1"/>
    </source>
</evidence>
<name>A0ACC2X8Z9_9TREE</name>
<proteinExistence type="predicted"/>
<keyword evidence="2" id="KW-1185">Reference proteome</keyword>
<organism evidence="1 2">
    <name type="scientific">Naganishia onofrii</name>
    <dbReference type="NCBI Taxonomy" id="1851511"/>
    <lineage>
        <taxon>Eukaryota</taxon>
        <taxon>Fungi</taxon>
        <taxon>Dikarya</taxon>
        <taxon>Basidiomycota</taxon>
        <taxon>Agaricomycotina</taxon>
        <taxon>Tremellomycetes</taxon>
        <taxon>Filobasidiales</taxon>
        <taxon>Filobasidiaceae</taxon>
        <taxon>Naganishia</taxon>
    </lineage>
</organism>
<gene>
    <name evidence="1" type="ORF">QFC24_005564</name>
</gene>
<evidence type="ECO:0000313" key="2">
    <source>
        <dbReference type="Proteomes" id="UP001234202"/>
    </source>
</evidence>
<reference evidence="1" key="1">
    <citation type="submission" date="2023-04" db="EMBL/GenBank/DDBJ databases">
        <title>Draft Genome sequencing of Naganishia species isolated from polar environments using Oxford Nanopore Technology.</title>
        <authorList>
            <person name="Leo P."/>
            <person name="Venkateswaran K."/>
        </authorList>
    </citation>
    <scope>NUCLEOTIDE SEQUENCE</scope>
    <source>
        <strain evidence="1">DBVPG 5303</strain>
    </source>
</reference>
<dbReference type="Proteomes" id="UP001234202">
    <property type="component" value="Unassembled WGS sequence"/>
</dbReference>
<sequence length="243" mass="26819">MGSTKGKPTDSKLHDKITEEIKQQTNKDGEPYFRPNALVGSFSVLLQTSQNRTDQVTNCILGSGKGQMAAWKASKIAKEYEAQGGGYENQSGSKNEPKKGPPAHKTAAKKSAESKHDEKVEKEDKPAAKDDEDKAEDVQADEVEEVEETDDKNEAEEEEKEKSTGSKRKRASPCRSSFHKKSQEKKAAEEKKEDEEADEKQVDEKEGEPTAAEPQVDADADEAEFDPEAVESDEDVVGEKDEE</sequence>